<dbReference type="GeneID" id="96009218"/>
<protein>
    <recommendedName>
        <fullName evidence="3">Tyr recombinase domain-containing protein</fullName>
    </recommendedName>
</protein>
<reference evidence="1 2" key="1">
    <citation type="journal article" date="2020" name="Microbiol. Resour. Announc.">
        <title>Draft Genome Sequence of a Cladosporium Species Isolated from the Mesophotic Ascidian Didemnum maculosum.</title>
        <authorList>
            <person name="Gioti A."/>
            <person name="Siaperas R."/>
            <person name="Nikolaivits E."/>
            <person name="Le Goff G."/>
            <person name="Ouazzani J."/>
            <person name="Kotoulas G."/>
            <person name="Topakas E."/>
        </authorList>
    </citation>
    <scope>NUCLEOTIDE SEQUENCE [LARGE SCALE GENOMIC DNA]</scope>
    <source>
        <strain evidence="1 2">TM138-S3</strain>
    </source>
</reference>
<proteinExistence type="predicted"/>
<dbReference type="EMBL" id="JAAQHG020000033">
    <property type="protein sequence ID" value="KAL1583653.1"/>
    <property type="molecule type" value="Genomic_DNA"/>
</dbReference>
<evidence type="ECO:0008006" key="3">
    <source>
        <dbReference type="Google" id="ProtNLM"/>
    </source>
</evidence>
<evidence type="ECO:0000313" key="2">
    <source>
        <dbReference type="Proteomes" id="UP000803884"/>
    </source>
</evidence>
<organism evidence="1 2">
    <name type="scientific">Cladosporium halotolerans</name>
    <dbReference type="NCBI Taxonomy" id="1052096"/>
    <lineage>
        <taxon>Eukaryota</taxon>
        <taxon>Fungi</taxon>
        <taxon>Dikarya</taxon>
        <taxon>Ascomycota</taxon>
        <taxon>Pezizomycotina</taxon>
        <taxon>Dothideomycetes</taxon>
        <taxon>Dothideomycetidae</taxon>
        <taxon>Cladosporiales</taxon>
        <taxon>Cladosporiaceae</taxon>
        <taxon>Cladosporium</taxon>
    </lineage>
</organism>
<dbReference type="Gene3D" id="1.10.443.10">
    <property type="entry name" value="Intergrase catalytic core"/>
    <property type="match status" value="1"/>
</dbReference>
<dbReference type="InterPro" id="IPR013762">
    <property type="entry name" value="Integrase-like_cat_sf"/>
</dbReference>
<dbReference type="GO" id="GO:0006310">
    <property type="term" value="P:DNA recombination"/>
    <property type="evidence" value="ECO:0007669"/>
    <property type="project" value="InterPro"/>
</dbReference>
<name>A0AB34KK18_9PEZI</name>
<dbReference type="GO" id="GO:0015074">
    <property type="term" value="P:DNA integration"/>
    <property type="evidence" value="ECO:0007669"/>
    <property type="project" value="InterPro"/>
</dbReference>
<dbReference type="GO" id="GO:0003677">
    <property type="term" value="F:DNA binding"/>
    <property type="evidence" value="ECO:0007669"/>
    <property type="project" value="InterPro"/>
</dbReference>
<sequence>MVDHSDLFTLARNTDAFNPSTEALADPFYVQKLNRLQGIWIDLSREEGLSSLSKQKDLADRPVVENILRFLWEFDEHRYDQSRVRVQLAFGILLILYMGLRPGEFTESRAHKGSNEGLHWGDVTAMLIPGEHGTRIWLAQVRVRNRKGQRNREDKTPVENIREDLWDKHLCPISLLFALALADQAFVGIRTAEDFSNIRFKRNKPTTVLRVREDMKKVPILRTLDRSRVISQTKILPAGKFAQSMIDLGHRAGHTGKFSPYAVRRGHGNTIDRAMSAVQRRRQMGHKSDDVFMHYISAVSGVDIQNVINGRDPDQALIDYVRSMQPRVDHDAPLRDRSRLTDVIRRHPNNTDFAAQREEFFAKDDDIFEGSSTSQPFTTLAYQRVRSRFLDSYLRYNKPRAKMISTIQKRSADVAKERPLVEVLQSLAILASPDEDWLYPSTKPTETYACHQCGQQGTRKYVLLSLSPPQ</sequence>
<gene>
    <name evidence="1" type="ORF">WHR41_07776</name>
</gene>
<dbReference type="Proteomes" id="UP000803884">
    <property type="component" value="Unassembled WGS sequence"/>
</dbReference>
<dbReference type="Pfam" id="PF11917">
    <property type="entry name" value="DUF3435"/>
    <property type="match status" value="1"/>
</dbReference>
<comment type="caution">
    <text evidence="1">The sequence shown here is derived from an EMBL/GenBank/DDBJ whole genome shotgun (WGS) entry which is preliminary data.</text>
</comment>
<keyword evidence="2" id="KW-1185">Reference proteome</keyword>
<accession>A0AB34KK18</accession>
<dbReference type="AlphaFoldDB" id="A0AB34KK18"/>
<dbReference type="InterPro" id="IPR021842">
    <property type="entry name" value="DUF3435"/>
</dbReference>
<dbReference type="RefSeq" id="XP_069226760.1">
    <property type="nucleotide sequence ID" value="XM_069376380.1"/>
</dbReference>
<dbReference type="PANTHER" id="PTHR37535:SF3">
    <property type="entry name" value="FLUG DOMAIN-CONTAINING PROTEIN"/>
    <property type="match status" value="1"/>
</dbReference>
<evidence type="ECO:0000313" key="1">
    <source>
        <dbReference type="EMBL" id="KAL1583653.1"/>
    </source>
</evidence>
<dbReference type="PANTHER" id="PTHR37535">
    <property type="entry name" value="FLUG DOMAIN PROTEIN"/>
    <property type="match status" value="1"/>
</dbReference>